<dbReference type="Gene3D" id="1.20.120.1810">
    <property type="match status" value="1"/>
</dbReference>
<keyword evidence="2" id="KW-0731">Sigma factor</keyword>
<dbReference type="EMBL" id="VFOV01000001">
    <property type="protein sequence ID" value="TQL68925.1"/>
    <property type="molecule type" value="Genomic_DNA"/>
</dbReference>
<dbReference type="RefSeq" id="WP_141780856.1">
    <property type="nucleotide sequence ID" value="NZ_VFOV01000001.1"/>
</dbReference>
<feature type="region of interest" description="Disordered" evidence="5">
    <location>
        <begin position="1"/>
        <end position="22"/>
    </location>
</feature>
<gene>
    <name evidence="8" type="ORF">FB381_2826</name>
</gene>
<evidence type="ECO:0000313" key="8">
    <source>
        <dbReference type="EMBL" id="TQL68925.1"/>
    </source>
</evidence>
<dbReference type="InterPro" id="IPR007630">
    <property type="entry name" value="RNA_pol_sigma70_r4"/>
</dbReference>
<organism evidence="8 9">
    <name type="scientific">Nocardioides albertanoniae</name>
    <dbReference type="NCBI Taxonomy" id="1175486"/>
    <lineage>
        <taxon>Bacteria</taxon>
        <taxon>Bacillati</taxon>
        <taxon>Actinomycetota</taxon>
        <taxon>Actinomycetes</taxon>
        <taxon>Propionibacteriales</taxon>
        <taxon>Nocardioidaceae</taxon>
        <taxon>Nocardioides</taxon>
    </lineage>
</organism>
<dbReference type="CDD" id="cd06171">
    <property type="entry name" value="Sigma70_r4"/>
    <property type="match status" value="1"/>
</dbReference>
<evidence type="ECO:0000259" key="7">
    <source>
        <dbReference type="Pfam" id="PF04545"/>
    </source>
</evidence>
<evidence type="ECO:0000256" key="1">
    <source>
        <dbReference type="ARBA" id="ARBA00023015"/>
    </source>
</evidence>
<dbReference type="InterPro" id="IPR000943">
    <property type="entry name" value="RNA_pol_sigma70"/>
</dbReference>
<dbReference type="SUPFAM" id="SSF88946">
    <property type="entry name" value="Sigma2 domain of RNA polymerase sigma factors"/>
    <property type="match status" value="1"/>
</dbReference>
<keyword evidence="4" id="KW-0804">Transcription</keyword>
<feature type="domain" description="RNA polymerase sigma-70 region 4" evidence="7">
    <location>
        <begin position="224"/>
        <end position="271"/>
    </location>
</feature>
<dbReference type="InterPro" id="IPR013324">
    <property type="entry name" value="RNA_pol_sigma_r3/r4-like"/>
</dbReference>
<dbReference type="NCBIfam" id="TIGR02937">
    <property type="entry name" value="sigma70-ECF"/>
    <property type="match status" value="1"/>
</dbReference>
<keyword evidence="1" id="KW-0805">Transcription regulation</keyword>
<evidence type="ECO:0000259" key="6">
    <source>
        <dbReference type="Pfam" id="PF04542"/>
    </source>
</evidence>
<dbReference type="GO" id="GO:0016987">
    <property type="term" value="F:sigma factor activity"/>
    <property type="evidence" value="ECO:0007669"/>
    <property type="project" value="UniProtKB-KW"/>
</dbReference>
<evidence type="ECO:0000256" key="2">
    <source>
        <dbReference type="ARBA" id="ARBA00023082"/>
    </source>
</evidence>
<dbReference type="Pfam" id="PF04542">
    <property type="entry name" value="Sigma70_r2"/>
    <property type="match status" value="1"/>
</dbReference>
<dbReference type="GO" id="GO:0006352">
    <property type="term" value="P:DNA-templated transcription initiation"/>
    <property type="evidence" value="ECO:0007669"/>
    <property type="project" value="InterPro"/>
</dbReference>
<dbReference type="InterPro" id="IPR013325">
    <property type="entry name" value="RNA_pol_sigma_r2"/>
</dbReference>
<accession>A0A543A8M2</accession>
<feature type="domain" description="RNA polymerase sigma-70 region 2" evidence="6">
    <location>
        <begin position="66"/>
        <end position="128"/>
    </location>
</feature>
<dbReference type="InterPro" id="IPR014284">
    <property type="entry name" value="RNA_pol_sigma-70_dom"/>
</dbReference>
<proteinExistence type="predicted"/>
<protein>
    <submittedName>
        <fullName evidence="8">RNA polymerase sigma-B factor</fullName>
    </submittedName>
</protein>
<dbReference type="Gene3D" id="1.20.140.160">
    <property type="match status" value="1"/>
</dbReference>
<keyword evidence="9" id="KW-1185">Reference proteome</keyword>
<evidence type="ECO:0000256" key="4">
    <source>
        <dbReference type="ARBA" id="ARBA00023163"/>
    </source>
</evidence>
<dbReference type="PANTHER" id="PTHR30385">
    <property type="entry name" value="SIGMA FACTOR F FLAGELLAR"/>
    <property type="match status" value="1"/>
</dbReference>
<dbReference type="GO" id="GO:0003677">
    <property type="term" value="F:DNA binding"/>
    <property type="evidence" value="ECO:0007669"/>
    <property type="project" value="UniProtKB-KW"/>
</dbReference>
<dbReference type="PRINTS" id="PR00046">
    <property type="entry name" value="SIGMA70FCT"/>
</dbReference>
<dbReference type="Pfam" id="PF04545">
    <property type="entry name" value="Sigma70_r4"/>
    <property type="match status" value="1"/>
</dbReference>
<sequence>MTNTQAATEPGIEPGPRCDTEVFENDMPRAERQELTSELLERADHTEGEERDDLVGEVILLNAVVARSIARRYAGRGIAQADLEQVAYVALVRAAKGFHPDRADDFLTYAVPTIRGEVKRWFRDHGWTVRPPRPVQELQGTLLRIGSERGSLPVSELAEVAHVPEQRVREALDARGCFTPTSLDAPLRAGGQSDSGGATIGDMLPDVDGSLASCETRLALEQAVHTLCPRDQQVVRLRFLEDHSQAEIGEAIGVTQTQVSRILARVLEELRGTLADAGFAA</sequence>
<dbReference type="Proteomes" id="UP000320209">
    <property type="component" value="Unassembled WGS sequence"/>
</dbReference>
<evidence type="ECO:0000313" key="9">
    <source>
        <dbReference type="Proteomes" id="UP000320209"/>
    </source>
</evidence>
<comment type="caution">
    <text evidence="8">The sequence shown here is derived from an EMBL/GenBank/DDBJ whole genome shotgun (WGS) entry which is preliminary data.</text>
</comment>
<dbReference type="InterPro" id="IPR007627">
    <property type="entry name" value="RNA_pol_sigma70_r2"/>
</dbReference>
<dbReference type="PANTHER" id="PTHR30385:SF4">
    <property type="entry name" value="RNA POLYMERASE SIGMA-E FACTOR"/>
    <property type="match status" value="1"/>
</dbReference>
<evidence type="ECO:0000256" key="3">
    <source>
        <dbReference type="ARBA" id="ARBA00023125"/>
    </source>
</evidence>
<dbReference type="SUPFAM" id="SSF88659">
    <property type="entry name" value="Sigma3 and sigma4 domains of RNA polymerase sigma factors"/>
    <property type="match status" value="1"/>
</dbReference>
<keyword evidence="3" id="KW-0238">DNA-binding</keyword>
<dbReference type="AlphaFoldDB" id="A0A543A8M2"/>
<evidence type="ECO:0000256" key="5">
    <source>
        <dbReference type="SAM" id="MobiDB-lite"/>
    </source>
</evidence>
<reference evidence="8 9" key="1">
    <citation type="submission" date="2019-06" db="EMBL/GenBank/DDBJ databases">
        <title>Sequencing the genomes of 1000 actinobacteria strains.</title>
        <authorList>
            <person name="Klenk H.-P."/>
        </authorList>
    </citation>
    <scope>NUCLEOTIDE SEQUENCE [LARGE SCALE GENOMIC DNA]</scope>
    <source>
        <strain evidence="8 9">DSM 25218</strain>
    </source>
</reference>
<dbReference type="OrthoDB" id="9804285at2"/>
<name>A0A543A8M2_9ACTN</name>